<keyword evidence="3" id="KW-1185">Reference proteome</keyword>
<evidence type="ECO:0000256" key="1">
    <source>
        <dbReference type="SAM" id="MobiDB-lite"/>
    </source>
</evidence>
<sequence>MLRVNAKKNAKKSVDYWKDFVKDNFEDIKKSLLKVEDERKYQVSEDSDDDSDEDRNEVEDCNEEKTRTFSTSLNSVIRTDLTLQVKQVFMDTVNTRLEQISSYIPDFSLKIFEISLMFADKSFASTGNQFEIVPQPRKYITQILPHGYLQEDITVTNPPDAQLLKNEVFASNYNQLFQDPHLELTHST</sequence>
<proteinExistence type="predicted"/>
<dbReference type="Proteomes" id="UP001476247">
    <property type="component" value="Unassembled WGS sequence"/>
</dbReference>
<reference evidence="2 3" key="1">
    <citation type="submission" date="2024-04" db="EMBL/GenBank/DDBJ databases">
        <title>genome sequences of Mucor flavus KT1a and Helicostylum pulchrum KT1b strains isolation_sourced from the surface of a dry-aged beef.</title>
        <authorList>
            <person name="Toyotome T."/>
            <person name="Hosono M."/>
            <person name="Torimaru M."/>
            <person name="Fukuda K."/>
            <person name="Mikami N."/>
        </authorList>
    </citation>
    <scope>NUCLEOTIDE SEQUENCE [LARGE SCALE GENOMIC DNA]</scope>
    <source>
        <strain evidence="2 3">KT1b</strain>
    </source>
</reference>
<organism evidence="2 3">
    <name type="scientific">Helicostylum pulchrum</name>
    <dbReference type="NCBI Taxonomy" id="562976"/>
    <lineage>
        <taxon>Eukaryota</taxon>
        <taxon>Fungi</taxon>
        <taxon>Fungi incertae sedis</taxon>
        <taxon>Mucoromycota</taxon>
        <taxon>Mucoromycotina</taxon>
        <taxon>Mucoromycetes</taxon>
        <taxon>Mucorales</taxon>
        <taxon>Mucorineae</taxon>
        <taxon>Mucoraceae</taxon>
        <taxon>Helicostylum</taxon>
    </lineage>
</organism>
<gene>
    <name evidence="2" type="ORF">HPULCUR_008620</name>
</gene>
<comment type="caution">
    <text evidence="2">The sequence shown here is derived from an EMBL/GenBank/DDBJ whole genome shotgun (WGS) entry which is preliminary data.</text>
</comment>
<dbReference type="EMBL" id="BAABUJ010000026">
    <property type="protein sequence ID" value="GAA5803145.1"/>
    <property type="molecule type" value="Genomic_DNA"/>
</dbReference>
<feature type="region of interest" description="Disordered" evidence="1">
    <location>
        <begin position="37"/>
        <end position="66"/>
    </location>
</feature>
<evidence type="ECO:0000313" key="3">
    <source>
        <dbReference type="Proteomes" id="UP001476247"/>
    </source>
</evidence>
<evidence type="ECO:0000313" key="2">
    <source>
        <dbReference type="EMBL" id="GAA5803145.1"/>
    </source>
</evidence>
<accession>A0ABP9Y836</accession>
<protein>
    <submittedName>
        <fullName evidence="2">Uncharacterized protein</fullName>
    </submittedName>
</protein>
<name>A0ABP9Y836_9FUNG</name>
<feature type="compositionally biased region" description="Acidic residues" evidence="1">
    <location>
        <begin position="45"/>
        <end position="62"/>
    </location>
</feature>